<proteinExistence type="predicted"/>
<reference evidence="2" key="2">
    <citation type="journal article" date="2015" name="Fish Shellfish Immunol.">
        <title>Early steps in the European eel (Anguilla anguilla)-Vibrio vulnificus interaction in the gills: Role of the RtxA13 toxin.</title>
        <authorList>
            <person name="Callol A."/>
            <person name="Pajuelo D."/>
            <person name="Ebbesson L."/>
            <person name="Teles M."/>
            <person name="MacKenzie S."/>
            <person name="Amaro C."/>
        </authorList>
    </citation>
    <scope>NUCLEOTIDE SEQUENCE</scope>
</reference>
<accession>A0A0E9WXS2</accession>
<protein>
    <submittedName>
        <fullName evidence="2">Uncharacterized protein</fullName>
    </submittedName>
</protein>
<organism evidence="2">
    <name type="scientific">Anguilla anguilla</name>
    <name type="common">European freshwater eel</name>
    <name type="synonym">Muraena anguilla</name>
    <dbReference type="NCBI Taxonomy" id="7936"/>
    <lineage>
        <taxon>Eukaryota</taxon>
        <taxon>Metazoa</taxon>
        <taxon>Chordata</taxon>
        <taxon>Craniata</taxon>
        <taxon>Vertebrata</taxon>
        <taxon>Euteleostomi</taxon>
        <taxon>Actinopterygii</taxon>
        <taxon>Neopterygii</taxon>
        <taxon>Teleostei</taxon>
        <taxon>Anguilliformes</taxon>
        <taxon>Anguillidae</taxon>
        <taxon>Anguilla</taxon>
    </lineage>
</organism>
<evidence type="ECO:0000313" key="2">
    <source>
        <dbReference type="EMBL" id="JAH94390.1"/>
    </source>
</evidence>
<dbReference type="EMBL" id="GBXM01014187">
    <property type="protein sequence ID" value="JAH94390.1"/>
    <property type="molecule type" value="Transcribed_RNA"/>
</dbReference>
<feature type="transmembrane region" description="Helical" evidence="1">
    <location>
        <begin position="20"/>
        <end position="47"/>
    </location>
</feature>
<dbReference type="AlphaFoldDB" id="A0A0E9WXS2"/>
<reference evidence="2" key="1">
    <citation type="submission" date="2014-11" db="EMBL/GenBank/DDBJ databases">
        <authorList>
            <person name="Amaro Gonzalez C."/>
        </authorList>
    </citation>
    <scope>NUCLEOTIDE SEQUENCE</scope>
</reference>
<keyword evidence="1" id="KW-0812">Transmembrane</keyword>
<name>A0A0E9WXS2_ANGAN</name>
<evidence type="ECO:0000256" key="1">
    <source>
        <dbReference type="SAM" id="Phobius"/>
    </source>
</evidence>
<keyword evidence="1" id="KW-1133">Transmembrane helix</keyword>
<sequence>MTTLITEYYLIASSNGVLAFSPLCITVCLDGMHILMLPSIALIAVVCKLYKLYFKIKHVAASLYKFNLTRLTLACLPK</sequence>
<keyword evidence="1" id="KW-0472">Membrane</keyword>